<dbReference type="PANTHER" id="PTHR10250:SF22">
    <property type="entry name" value="MICROSOMAL GLUTATHIONE S-TRANSFERASE"/>
    <property type="match status" value="1"/>
</dbReference>
<dbReference type="EnsemblPlants" id="Pp3c13_5870V3.2">
    <property type="protein sequence ID" value="Pp3c13_5870V3.2"/>
    <property type="gene ID" value="Pp3c13_5870"/>
</dbReference>
<dbReference type="OMA" id="IAYAHGY"/>
<evidence type="ECO:0000256" key="7">
    <source>
        <dbReference type="ARBA" id="ARBA00023098"/>
    </source>
</evidence>
<evidence type="ECO:0000256" key="14">
    <source>
        <dbReference type="ARBA" id="ARBA00037916"/>
    </source>
</evidence>
<evidence type="ECO:0000256" key="21">
    <source>
        <dbReference type="SAM" id="Phobius"/>
    </source>
</evidence>
<dbReference type="Gramene" id="Pp3c13_5870V3.2">
    <property type="protein sequence ID" value="Pp3c13_5870V3.2"/>
    <property type="gene ID" value="Pp3c13_5870"/>
</dbReference>
<keyword evidence="4" id="KW-1000">Mitochondrion outer membrane</keyword>
<keyword evidence="5 21" id="KW-1133">Transmembrane helix</keyword>
<evidence type="ECO:0000256" key="13">
    <source>
        <dbReference type="ARBA" id="ARBA00037884"/>
    </source>
</evidence>
<name>A9T8B0_PHYPA</name>
<keyword evidence="24" id="KW-1185">Reference proteome</keyword>
<dbReference type="GO" id="GO:0006629">
    <property type="term" value="P:lipid metabolic process"/>
    <property type="evidence" value="ECO:0007669"/>
    <property type="project" value="UniProtKB-KW"/>
</dbReference>
<sequence length="147" mass="16216">MAVELVDGYRWVLAVLIANVALVGWMAKKVGGARRKFKVPYPIMYADEKEHKDAKIFNCVQRAHQNTLELLPAFMAALLVGGLEFPRTAAALGAIHFLARIQYFKNYSVGDPSKRFAGGGRAVFPALSGLLLFSILSVVCQFVPQLY</sequence>
<evidence type="ECO:0000256" key="19">
    <source>
        <dbReference type="ARBA" id="ARBA00075145"/>
    </source>
</evidence>
<dbReference type="InterPro" id="IPR023352">
    <property type="entry name" value="MAPEG-like_dom_sf"/>
</dbReference>
<evidence type="ECO:0000313" key="24">
    <source>
        <dbReference type="Proteomes" id="UP000006727"/>
    </source>
</evidence>
<dbReference type="STRING" id="3218.A9T8B0"/>
<keyword evidence="2" id="KW-0808">Transferase</keyword>
<dbReference type="OrthoDB" id="410651at2759"/>
<evidence type="ECO:0000256" key="9">
    <source>
        <dbReference type="ARBA" id="ARBA00023136"/>
    </source>
</evidence>
<comment type="pathway">
    <text evidence="13">Lipid metabolism; leukotriene C4 biosynthesis.</text>
</comment>
<dbReference type="RefSeq" id="XP_024392131.1">
    <property type="nucleotide sequence ID" value="XM_024536363.2"/>
</dbReference>
<evidence type="ECO:0000256" key="17">
    <source>
        <dbReference type="ARBA" id="ARBA00051411"/>
    </source>
</evidence>
<comment type="catalytic activity">
    <reaction evidence="17">
        <text>15-deoxy-Delta(12,14)-prostaglandin J2 + glutathione = 15-deoxy-Delta(12,14)-prostaglandin J2-S-(R)-glutathione</text>
        <dbReference type="Rhea" id="RHEA:75963"/>
        <dbReference type="ChEBI" id="CHEBI:57925"/>
        <dbReference type="ChEBI" id="CHEBI:85236"/>
        <dbReference type="ChEBI" id="CHEBI:194498"/>
    </reaction>
    <physiologicalReaction direction="left-to-right" evidence="17">
        <dbReference type="Rhea" id="RHEA:75964"/>
    </physiologicalReaction>
</comment>
<dbReference type="AlphaFoldDB" id="A9T8B0"/>
<comment type="subcellular location">
    <subcellularLocation>
        <location evidence="1">Mitochondrion outer membrane</location>
        <topology evidence="1">Multi-pass membrane protein</topology>
    </subcellularLocation>
</comment>
<evidence type="ECO:0000256" key="11">
    <source>
        <dbReference type="ARBA" id="ARBA00023239"/>
    </source>
</evidence>
<dbReference type="SUPFAM" id="SSF161084">
    <property type="entry name" value="MAPEG domain-like"/>
    <property type="match status" value="1"/>
</dbReference>
<dbReference type="GO" id="GO:0004602">
    <property type="term" value="F:glutathione peroxidase activity"/>
    <property type="evidence" value="ECO:0000318"/>
    <property type="project" value="GO_Central"/>
</dbReference>
<dbReference type="PaxDb" id="3218-PP1S182_83V6.1"/>
<evidence type="ECO:0000256" key="20">
    <source>
        <dbReference type="ARBA" id="ARBA00076908"/>
    </source>
</evidence>
<dbReference type="GO" id="GO:0005635">
    <property type="term" value="C:nuclear envelope"/>
    <property type="evidence" value="ECO:0000318"/>
    <property type="project" value="GO_Central"/>
</dbReference>
<evidence type="ECO:0000256" key="18">
    <source>
        <dbReference type="ARBA" id="ARBA00069748"/>
    </source>
</evidence>
<feature type="transmembrane region" description="Helical" evidence="21">
    <location>
        <begin position="122"/>
        <end position="144"/>
    </location>
</feature>
<gene>
    <name evidence="23" type="primary">LOC112290253</name>
    <name evidence="22" type="ORF">PHYPA_017032</name>
</gene>
<evidence type="ECO:0000313" key="23">
    <source>
        <dbReference type="EnsemblPlants" id="Pp3c13_5870V3.1"/>
    </source>
</evidence>
<dbReference type="GeneID" id="112290253"/>
<evidence type="ECO:0000256" key="3">
    <source>
        <dbReference type="ARBA" id="ARBA00022692"/>
    </source>
</evidence>
<evidence type="ECO:0000256" key="12">
    <source>
        <dbReference type="ARBA" id="ARBA00023288"/>
    </source>
</evidence>
<evidence type="ECO:0000256" key="4">
    <source>
        <dbReference type="ARBA" id="ARBA00022787"/>
    </source>
</evidence>
<feature type="transmembrane region" description="Helical" evidence="21">
    <location>
        <begin position="12"/>
        <end position="28"/>
    </location>
</feature>
<proteinExistence type="predicted"/>
<keyword evidence="8" id="KW-0496">Mitochondrion</keyword>
<reference evidence="22 24" key="1">
    <citation type="journal article" date="2008" name="Science">
        <title>The Physcomitrella genome reveals evolutionary insights into the conquest of land by plants.</title>
        <authorList>
            <person name="Rensing S."/>
            <person name="Lang D."/>
            <person name="Zimmer A."/>
            <person name="Terry A."/>
            <person name="Salamov A."/>
            <person name="Shapiro H."/>
            <person name="Nishiyama T."/>
            <person name="Perroud P.-F."/>
            <person name="Lindquist E."/>
            <person name="Kamisugi Y."/>
            <person name="Tanahashi T."/>
            <person name="Sakakibara K."/>
            <person name="Fujita T."/>
            <person name="Oishi K."/>
            <person name="Shin-I T."/>
            <person name="Kuroki Y."/>
            <person name="Toyoda A."/>
            <person name="Suzuki Y."/>
            <person name="Hashimoto A."/>
            <person name="Yamaguchi K."/>
            <person name="Sugano A."/>
            <person name="Kohara Y."/>
            <person name="Fujiyama A."/>
            <person name="Anterola A."/>
            <person name="Aoki S."/>
            <person name="Ashton N."/>
            <person name="Barbazuk W.B."/>
            <person name="Barker E."/>
            <person name="Bennetzen J."/>
            <person name="Bezanilla M."/>
            <person name="Blankenship R."/>
            <person name="Cho S.H."/>
            <person name="Dutcher S."/>
            <person name="Estelle M."/>
            <person name="Fawcett J.A."/>
            <person name="Gundlach H."/>
            <person name="Hanada K."/>
            <person name="Heyl A."/>
            <person name="Hicks K.A."/>
            <person name="Hugh J."/>
            <person name="Lohr M."/>
            <person name="Mayer K."/>
            <person name="Melkozernov A."/>
            <person name="Murata T."/>
            <person name="Nelson D."/>
            <person name="Pils B."/>
            <person name="Prigge M."/>
            <person name="Reiss B."/>
            <person name="Renner T."/>
            <person name="Rombauts S."/>
            <person name="Rushton P."/>
            <person name="Sanderfoot A."/>
            <person name="Schween G."/>
            <person name="Shiu S.-H."/>
            <person name="Stueber K."/>
            <person name="Theodoulou F.L."/>
            <person name="Tu H."/>
            <person name="Van de Peer Y."/>
            <person name="Verrier P.J."/>
            <person name="Waters E."/>
            <person name="Wood A."/>
            <person name="Yang L."/>
            <person name="Cove D."/>
            <person name="Cuming A."/>
            <person name="Hasebe M."/>
            <person name="Lucas S."/>
            <person name="Mishler D.B."/>
            <person name="Reski R."/>
            <person name="Grigoriev I."/>
            <person name="Quatrano R.S."/>
            <person name="Boore J.L."/>
        </authorList>
    </citation>
    <scope>NUCLEOTIDE SEQUENCE [LARGE SCALE GENOMIC DNA]</scope>
    <source>
        <strain evidence="23 24">cv. Gransden 2004</strain>
    </source>
</reference>
<dbReference type="EMBL" id="ABEU02000013">
    <property type="protein sequence ID" value="PNR42203.1"/>
    <property type="molecule type" value="Genomic_DNA"/>
</dbReference>
<dbReference type="EC" id="4.4.1.20" evidence="15"/>
<evidence type="ECO:0000256" key="10">
    <source>
        <dbReference type="ARBA" id="ARBA00023139"/>
    </source>
</evidence>
<keyword evidence="3 21" id="KW-0812">Transmembrane</keyword>
<dbReference type="Gene3D" id="1.20.120.550">
    <property type="entry name" value="Membrane associated eicosanoid/glutathione metabolism-like domain"/>
    <property type="match status" value="1"/>
</dbReference>
<evidence type="ECO:0000313" key="22">
    <source>
        <dbReference type="EMBL" id="PNR42203.1"/>
    </source>
</evidence>
<dbReference type="Gramene" id="Pp3c13_5870V3.1">
    <property type="protein sequence ID" value="Pp3c13_5870V3.1"/>
    <property type="gene ID" value="Pp3c13_5870"/>
</dbReference>
<protein>
    <recommendedName>
        <fullName evidence="18">Glutathione S-transferase 3, mitochondrial</fullName>
        <ecNumber evidence="15">4.4.1.20</ecNumber>
    </recommendedName>
    <alternativeName>
        <fullName evidence="19">Glutathione peroxidase MGST3</fullName>
    </alternativeName>
    <alternativeName>
        <fullName evidence="20">LTC4 synthase MGST3</fullName>
    </alternativeName>
</protein>
<reference evidence="23" key="3">
    <citation type="submission" date="2020-12" db="UniProtKB">
        <authorList>
            <consortium name="EnsemblPlants"/>
        </authorList>
    </citation>
    <scope>IDENTIFICATION</scope>
</reference>
<keyword evidence="11" id="KW-0456">Lyase</keyword>
<keyword evidence="12" id="KW-0449">Lipoprotein</keyword>
<comment type="catalytic activity">
    <reaction evidence="16">
        <text>leukotriene C4 = leukotriene A4 + glutathione</text>
        <dbReference type="Rhea" id="RHEA:17617"/>
        <dbReference type="ChEBI" id="CHEBI:57463"/>
        <dbReference type="ChEBI" id="CHEBI:57925"/>
        <dbReference type="ChEBI" id="CHEBI:57973"/>
        <dbReference type="EC" id="4.4.1.20"/>
    </reaction>
    <physiologicalReaction direction="right-to-left" evidence="16">
        <dbReference type="Rhea" id="RHEA:17619"/>
    </physiologicalReaction>
</comment>
<dbReference type="FunFam" id="1.20.120.550:FF:000004">
    <property type="entry name" value="Microsomal glutathione S-transferase 3"/>
    <property type="match status" value="1"/>
</dbReference>
<organism evidence="22">
    <name type="scientific">Physcomitrium patens</name>
    <name type="common">Spreading-leaved earth moss</name>
    <name type="synonym">Physcomitrella patens</name>
    <dbReference type="NCBI Taxonomy" id="3218"/>
    <lineage>
        <taxon>Eukaryota</taxon>
        <taxon>Viridiplantae</taxon>
        <taxon>Streptophyta</taxon>
        <taxon>Embryophyta</taxon>
        <taxon>Bryophyta</taxon>
        <taxon>Bryophytina</taxon>
        <taxon>Bryopsida</taxon>
        <taxon>Funariidae</taxon>
        <taxon>Funariales</taxon>
        <taxon>Funariaceae</taxon>
        <taxon>Physcomitrium</taxon>
    </lineage>
</organism>
<dbReference type="PANTHER" id="PTHR10250">
    <property type="entry name" value="MICROSOMAL GLUTATHIONE S-TRANSFERASE"/>
    <property type="match status" value="1"/>
</dbReference>
<dbReference type="GO" id="GO:0005741">
    <property type="term" value="C:mitochondrial outer membrane"/>
    <property type="evidence" value="ECO:0007669"/>
    <property type="project" value="UniProtKB-SubCell"/>
</dbReference>
<dbReference type="EnsemblPlants" id="Pp3c13_5870V3.1">
    <property type="protein sequence ID" value="Pp3c13_5870V3.1"/>
    <property type="gene ID" value="Pp3c13_5870"/>
</dbReference>
<evidence type="ECO:0000256" key="16">
    <source>
        <dbReference type="ARBA" id="ARBA00049298"/>
    </source>
</evidence>
<accession>A9T8B0</accession>
<dbReference type="GO" id="GO:0006691">
    <property type="term" value="P:leukotriene metabolic process"/>
    <property type="evidence" value="ECO:0007669"/>
    <property type="project" value="UniProtKB-ARBA"/>
</dbReference>
<evidence type="ECO:0000256" key="1">
    <source>
        <dbReference type="ARBA" id="ARBA00004374"/>
    </source>
</evidence>
<keyword evidence="10" id="KW-0564">Palmitate</keyword>
<dbReference type="Proteomes" id="UP000006727">
    <property type="component" value="Chromosome 13"/>
</dbReference>
<comment type="pathway">
    <text evidence="14">Lipid metabolism; arachidonate metabolism.</text>
</comment>
<dbReference type="eggNOG" id="ENOG502S4E5">
    <property type="taxonomic scope" value="Eukaryota"/>
</dbReference>
<keyword evidence="9 21" id="KW-0472">Membrane</keyword>
<keyword evidence="6" id="KW-0560">Oxidoreductase</keyword>
<dbReference type="Pfam" id="PF01124">
    <property type="entry name" value="MAPEG"/>
    <property type="match status" value="1"/>
</dbReference>
<keyword evidence="7" id="KW-0443">Lipid metabolism</keyword>
<reference evidence="22 24" key="2">
    <citation type="journal article" date="2018" name="Plant J.">
        <title>The Physcomitrella patens chromosome-scale assembly reveals moss genome structure and evolution.</title>
        <authorList>
            <person name="Lang D."/>
            <person name="Ullrich K.K."/>
            <person name="Murat F."/>
            <person name="Fuchs J."/>
            <person name="Jenkins J."/>
            <person name="Haas F.B."/>
            <person name="Piednoel M."/>
            <person name="Gundlach H."/>
            <person name="Van Bel M."/>
            <person name="Meyberg R."/>
            <person name="Vives C."/>
            <person name="Morata J."/>
            <person name="Symeonidi A."/>
            <person name="Hiss M."/>
            <person name="Muchero W."/>
            <person name="Kamisugi Y."/>
            <person name="Saleh O."/>
            <person name="Blanc G."/>
            <person name="Decker E.L."/>
            <person name="van Gessel N."/>
            <person name="Grimwood J."/>
            <person name="Hayes R.D."/>
            <person name="Graham S.W."/>
            <person name="Gunter L.E."/>
            <person name="McDaniel S.F."/>
            <person name="Hoernstein S.N.W."/>
            <person name="Larsson A."/>
            <person name="Li F.W."/>
            <person name="Perroud P.F."/>
            <person name="Phillips J."/>
            <person name="Ranjan P."/>
            <person name="Rokshar D.S."/>
            <person name="Rothfels C.J."/>
            <person name="Schneider L."/>
            <person name="Shu S."/>
            <person name="Stevenson D.W."/>
            <person name="Thummler F."/>
            <person name="Tillich M."/>
            <person name="Villarreal Aguilar J.C."/>
            <person name="Widiez T."/>
            <person name="Wong G.K."/>
            <person name="Wymore A."/>
            <person name="Zhang Y."/>
            <person name="Zimmer A.D."/>
            <person name="Quatrano R.S."/>
            <person name="Mayer K.F.X."/>
            <person name="Goodstein D."/>
            <person name="Casacuberta J.M."/>
            <person name="Vandepoele K."/>
            <person name="Reski R."/>
            <person name="Cuming A.C."/>
            <person name="Tuskan G.A."/>
            <person name="Maumus F."/>
            <person name="Salse J."/>
            <person name="Schmutz J."/>
            <person name="Rensing S.A."/>
        </authorList>
    </citation>
    <scope>NUCLEOTIDE SEQUENCE [LARGE SCALE GENOMIC DNA]</scope>
    <source>
        <strain evidence="23 24">cv. Gransden 2004</strain>
    </source>
</reference>
<dbReference type="InterPro" id="IPR050997">
    <property type="entry name" value="MAPEG"/>
</dbReference>
<dbReference type="InterPro" id="IPR001129">
    <property type="entry name" value="Membr-assoc_MAPEG"/>
</dbReference>
<dbReference type="HOGENOM" id="CLU_110291_1_2_1"/>
<dbReference type="GO" id="GO:0004464">
    <property type="term" value="F:leukotriene-C4 synthase activity"/>
    <property type="evidence" value="ECO:0007669"/>
    <property type="project" value="UniProtKB-EC"/>
</dbReference>
<evidence type="ECO:0000256" key="2">
    <source>
        <dbReference type="ARBA" id="ARBA00022679"/>
    </source>
</evidence>
<evidence type="ECO:0000256" key="6">
    <source>
        <dbReference type="ARBA" id="ARBA00023002"/>
    </source>
</evidence>
<evidence type="ECO:0000256" key="15">
    <source>
        <dbReference type="ARBA" id="ARBA00039056"/>
    </source>
</evidence>
<evidence type="ECO:0000256" key="8">
    <source>
        <dbReference type="ARBA" id="ARBA00023128"/>
    </source>
</evidence>
<dbReference type="GO" id="GO:0004364">
    <property type="term" value="F:glutathione transferase activity"/>
    <property type="evidence" value="ECO:0000318"/>
    <property type="project" value="GO_Central"/>
</dbReference>
<dbReference type="GO" id="GO:0005783">
    <property type="term" value="C:endoplasmic reticulum"/>
    <property type="evidence" value="ECO:0000318"/>
    <property type="project" value="GO_Central"/>
</dbReference>
<evidence type="ECO:0000256" key="5">
    <source>
        <dbReference type="ARBA" id="ARBA00022989"/>
    </source>
</evidence>